<dbReference type="SUPFAM" id="SSF55144">
    <property type="entry name" value="LigT-like"/>
    <property type="match status" value="1"/>
</dbReference>
<dbReference type="Pfam" id="PF13563">
    <property type="entry name" value="2_5_RNA_ligase2"/>
    <property type="match status" value="1"/>
</dbReference>
<protein>
    <recommendedName>
        <fullName evidence="4">2'-5' RNA ligase</fullName>
    </recommendedName>
</protein>
<keyword evidence="3" id="KW-1185">Reference proteome</keyword>
<evidence type="ECO:0000313" key="2">
    <source>
        <dbReference type="EMBL" id="NWF44701.1"/>
    </source>
</evidence>
<proteinExistence type="predicted"/>
<gene>
    <name evidence="2" type="ORF">F3K02_05455</name>
</gene>
<dbReference type="Gene3D" id="3.90.1140.10">
    <property type="entry name" value="Cyclic phosphodiesterase"/>
    <property type="match status" value="1"/>
</dbReference>
<evidence type="ECO:0000256" key="1">
    <source>
        <dbReference type="ARBA" id="ARBA00022801"/>
    </source>
</evidence>
<keyword evidence="1" id="KW-0378">Hydrolase</keyword>
<dbReference type="InterPro" id="IPR004175">
    <property type="entry name" value="RNA_CPDase"/>
</dbReference>
<comment type="caution">
    <text evidence="2">The sequence shown here is derived from an EMBL/GenBank/DDBJ whole genome shotgun (WGS) entry which is preliminary data.</text>
</comment>
<evidence type="ECO:0000313" key="3">
    <source>
        <dbReference type="Proteomes" id="UP000545507"/>
    </source>
</evidence>
<reference evidence="2 3" key="1">
    <citation type="submission" date="2019-09" db="EMBL/GenBank/DDBJ databases">
        <title>Hydrogenophaga aromatica sp. nov., isolated from a para-xylene-degrading enrichment culture.</title>
        <authorList>
            <person name="Tancsics A."/>
            <person name="Banerjee S."/>
        </authorList>
    </citation>
    <scope>NUCLEOTIDE SEQUENCE [LARGE SCALE GENOMIC DNA]</scope>
    <source>
        <strain evidence="2 3">D2P1</strain>
    </source>
</reference>
<evidence type="ECO:0008006" key="4">
    <source>
        <dbReference type="Google" id="ProtNLM"/>
    </source>
</evidence>
<organism evidence="2 3">
    <name type="scientific">Hydrogenophaga aromaticivorans</name>
    <dbReference type="NCBI Taxonomy" id="2610898"/>
    <lineage>
        <taxon>Bacteria</taxon>
        <taxon>Pseudomonadati</taxon>
        <taxon>Pseudomonadota</taxon>
        <taxon>Betaproteobacteria</taxon>
        <taxon>Burkholderiales</taxon>
        <taxon>Comamonadaceae</taxon>
        <taxon>Hydrogenophaga</taxon>
    </lineage>
</organism>
<name>A0A7Y8KWX7_9BURK</name>
<dbReference type="Proteomes" id="UP000545507">
    <property type="component" value="Unassembled WGS sequence"/>
</dbReference>
<dbReference type="PANTHER" id="PTHR35561:SF1">
    <property type="entry name" value="RNA 2',3'-CYCLIC PHOSPHODIESTERASE"/>
    <property type="match status" value="1"/>
</dbReference>
<dbReference type="PANTHER" id="PTHR35561">
    <property type="entry name" value="RNA 2',3'-CYCLIC PHOSPHODIESTERASE"/>
    <property type="match status" value="1"/>
</dbReference>
<dbReference type="GO" id="GO:0004113">
    <property type="term" value="F:2',3'-cyclic-nucleotide 3'-phosphodiesterase activity"/>
    <property type="evidence" value="ECO:0007669"/>
    <property type="project" value="InterPro"/>
</dbReference>
<accession>A0A7Y8KWX7</accession>
<sequence length="215" mass="23661">MCQGTSSAETTVGGIFGAMSHQLSLLDPVEAPPVHGRHNLFFALMPPPAVAEQVNRAAVQLRSTHGLTGNLIGADRLHVSLHAVAPDVSPLTVDAARFIAARVDAPRFEVVFDRVQSFDIHRAGTNPVVLWHSDHRSLTDLHRLHKLLHLEVRRAGLPLPANHGFNPHMTLLYDRKLVPAQAIEPVRWTATEFALIDSHVGDGYYECLGTWPLRP</sequence>
<dbReference type="GO" id="GO:0008664">
    <property type="term" value="F:RNA 2',3'-cyclic 3'-phosphodiesterase activity"/>
    <property type="evidence" value="ECO:0007669"/>
    <property type="project" value="InterPro"/>
</dbReference>
<dbReference type="AlphaFoldDB" id="A0A7Y8KWX7"/>
<dbReference type="InterPro" id="IPR009097">
    <property type="entry name" value="Cyclic_Pdiesterase"/>
</dbReference>
<dbReference type="EMBL" id="VYGV01000006">
    <property type="protein sequence ID" value="NWF44701.1"/>
    <property type="molecule type" value="Genomic_DNA"/>
</dbReference>